<organism evidence="5 6">
    <name type="scientific">Xylaria flabelliformis</name>
    <dbReference type="NCBI Taxonomy" id="2512241"/>
    <lineage>
        <taxon>Eukaryota</taxon>
        <taxon>Fungi</taxon>
        <taxon>Dikarya</taxon>
        <taxon>Ascomycota</taxon>
        <taxon>Pezizomycotina</taxon>
        <taxon>Sordariomycetes</taxon>
        <taxon>Xylariomycetidae</taxon>
        <taxon>Xylariales</taxon>
        <taxon>Xylariaceae</taxon>
        <taxon>Xylaria</taxon>
    </lineage>
</organism>
<evidence type="ECO:0000259" key="4">
    <source>
        <dbReference type="Pfam" id="PF24564"/>
    </source>
</evidence>
<dbReference type="EMBL" id="VFLP01000059">
    <property type="protein sequence ID" value="TRX90080.1"/>
    <property type="molecule type" value="Genomic_DNA"/>
</dbReference>
<dbReference type="OrthoDB" id="3598281at2759"/>
<dbReference type="Gene3D" id="3.40.50.300">
    <property type="entry name" value="P-loop containing nucleotide triphosphate hydrolases"/>
    <property type="match status" value="1"/>
</dbReference>
<comment type="caution">
    <text evidence="5">The sequence shown here is derived from an EMBL/GenBank/DDBJ whole genome shotgun (WGS) entry which is preliminary data.</text>
</comment>
<evidence type="ECO:0000256" key="2">
    <source>
        <dbReference type="SAM" id="MobiDB-lite"/>
    </source>
</evidence>
<feature type="compositionally biased region" description="Acidic residues" evidence="2">
    <location>
        <begin position="1077"/>
        <end position="1091"/>
    </location>
</feature>
<protein>
    <recommendedName>
        <fullName evidence="7">G domain-containing protein</fullName>
    </recommendedName>
</protein>
<gene>
    <name evidence="5" type="ORF">FHL15_008999</name>
</gene>
<feature type="compositionally biased region" description="Basic and acidic residues" evidence="2">
    <location>
        <begin position="17"/>
        <end position="29"/>
    </location>
</feature>
<feature type="domain" description="Dynamin N-terminal" evidence="3">
    <location>
        <begin position="159"/>
        <end position="384"/>
    </location>
</feature>
<dbReference type="Pfam" id="PF00350">
    <property type="entry name" value="Dynamin_N"/>
    <property type="match status" value="1"/>
</dbReference>
<feature type="compositionally biased region" description="Acidic residues" evidence="2">
    <location>
        <begin position="49"/>
        <end position="58"/>
    </location>
</feature>
<feature type="compositionally biased region" description="Polar residues" evidence="2">
    <location>
        <begin position="32"/>
        <end position="48"/>
    </location>
</feature>
<dbReference type="Proteomes" id="UP000319160">
    <property type="component" value="Unassembled WGS sequence"/>
</dbReference>
<dbReference type="PANTHER" id="PTHR36681">
    <property type="entry name" value="NUCLEAR GTPASE, GERMINAL CENTER-ASSOCIATED, TANDEM DUPLICATE 3"/>
    <property type="match status" value="1"/>
</dbReference>
<dbReference type="PANTHER" id="PTHR36681:SF3">
    <property type="entry name" value="NUCLEAR GTPASE, GERMINAL CENTER-ASSOCIATED, TANDEM DUPLICATE 3"/>
    <property type="match status" value="1"/>
</dbReference>
<keyword evidence="1" id="KW-0175">Coiled coil</keyword>
<reference evidence="6" key="1">
    <citation type="submission" date="2019-06" db="EMBL/GenBank/DDBJ databases">
        <title>Draft genome sequence of the griseofulvin-producing fungus Xylaria cubensis strain G536.</title>
        <authorList>
            <person name="Mead M.E."/>
            <person name="Raja H.A."/>
            <person name="Steenwyk J.L."/>
            <person name="Knowles S.L."/>
            <person name="Oberlies N.H."/>
            <person name="Rokas A."/>
        </authorList>
    </citation>
    <scope>NUCLEOTIDE SEQUENCE [LARGE SCALE GENOMIC DNA]</scope>
    <source>
        <strain evidence="6">G536</strain>
    </source>
</reference>
<feature type="coiled-coil region" evidence="1">
    <location>
        <begin position="434"/>
        <end position="468"/>
    </location>
</feature>
<dbReference type="SUPFAM" id="SSF52540">
    <property type="entry name" value="P-loop containing nucleoside triphosphate hydrolases"/>
    <property type="match status" value="1"/>
</dbReference>
<feature type="domain" description="DUF7605" evidence="4">
    <location>
        <begin position="794"/>
        <end position="952"/>
    </location>
</feature>
<name>A0A553HQ66_9PEZI</name>
<proteinExistence type="predicted"/>
<evidence type="ECO:0000259" key="3">
    <source>
        <dbReference type="Pfam" id="PF00350"/>
    </source>
</evidence>
<dbReference type="Pfam" id="PF24564">
    <property type="entry name" value="DUF7605"/>
    <property type="match status" value="1"/>
</dbReference>
<dbReference type="InterPro" id="IPR045063">
    <property type="entry name" value="Dynamin_N"/>
</dbReference>
<dbReference type="STRING" id="2512241.A0A553HQ66"/>
<evidence type="ECO:0008006" key="7">
    <source>
        <dbReference type="Google" id="ProtNLM"/>
    </source>
</evidence>
<keyword evidence="6" id="KW-1185">Reference proteome</keyword>
<feature type="region of interest" description="Disordered" evidence="2">
    <location>
        <begin position="1069"/>
        <end position="1103"/>
    </location>
</feature>
<sequence>MENTVGPSVKPEMSTESETRNNDIVKPEPSDESSLSQIHSQGVAQASNEESDDGEPSENETRHLEQLCTTNTLDALETGVSVAIKLLDQLHDALSMHENESVQNWIKSIVDLQKRTAPVRTVVGVVGNTGAGKSSVINALLDEERLVNPFASSADLVLVLNMLMYPRLLPTNCLRACTASPTEISFNDSNDPQELYRAEIEFISNEEWVRELQILFSDLLDSSGHISREATKTDSEAGVAYAKVRAVYPRKTREMIAQSNIKDLANEPAVRGILGTTRVLKKETAKQLYLGMQHYVDSKEKSTGPGGQKKIDTPMEYWPLIKVVRIFTKANALSTGAVIVDLPGVQDSNAARAAVAANYMKACTGLWIVAPITRAVDDKTAKSLLGDSFKRQLKYDGTYSAVSFICSKTDDISITEAAESLGLEGEISESWETAEKLKKNKKSLESQIAELKDAKAALGQELDECEANTDLWEDLQSQLSGGGAVFAPSVGSKKRKRNVESSGARKGLKSDVDASDPEPGDKKNSQSEQSSKPLTEEEIEEQISLLRAQRKKIRGDRRSLDTQIGELYREIKAIRNRQEKMLADVKAICIQGRNEYSRGAIKQDFAMGIKELDRENSAEENDATFDPDQDARDYDEVARSLPVFCVSSRAYQKLSGKLEKDNFQSQGFQSVEDTEIPKLQEHAKKLTEARRTSHYRRFLNDLSQLVNSLKLWSAHDGNGPHLTDDEKRREEQHLKKLLDHLEEELGSSLTRSMNLIRDSLQEHVFDNISASMPSAIQIAPDTAYSWGAPRGEGGLCWSTYKAIVRRQGAFAGVNGTRDFNQELFDPIYRNLATGWERAFNNRLPAHLKSLANEMMVNLQHFHQAAKARAEKHHANVNGLVTLSSQILAHERTIQALPATIHEKVTALQREANREFTPVIREAMDDAYDICSNEQGQGSYARMKAAMISHVESVRGSMFADATEIVKEQLEAMCQSIMRDIGQCIQAMFEAICMDYRHTLVGTNLLGDEVNRSKKTPHEELEIRQCVYKILLRADMMFAPVLGESVSADDRARTVKNLFDQADELIQAHIREQGSSEETGDDDPSTPDDEYSDTMNLIKQEQIS</sequence>
<dbReference type="InterPro" id="IPR056024">
    <property type="entry name" value="DUF7605"/>
</dbReference>
<accession>A0A553HQ66</accession>
<dbReference type="InterPro" id="IPR027417">
    <property type="entry name" value="P-loop_NTPase"/>
</dbReference>
<evidence type="ECO:0000256" key="1">
    <source>
        <dbReference type="SAM" id="Coils"/>
    </source>
</evidence>
<dbReference type="AlphaFoldDB" id="A0A553HQ66"/>
<feature type="compositionally biased region" description="Polar residues" evidence="2">
    <location>
        <begin position="1092"/>
        <end position="1103"/>
    </location>
</feature>
<feature type="region of interest" description="Disordered" evidence="2">
    <location>
        <begin position="1"/>
        <end position="62"/>
    </location>
</feature>
<feature type="region of interest" description="Disordered" evidence="2">
    <location>
        <begin position="484"/>
        <end position="539"/>
    </location>
</feature>
<evidence type="ECO:0000313" key="5">
    <source>
        <dbReference type="EMBL" id="TRX90080.1"/>
    </source>
</evidence>
<evidence type="ECO:0000313" key="6">
    <source>
        <dbReference type="Proteomes" id="UP000319160"/>
    </source>
</evidence>